<feature type="non-terminal residue" evidence="2">
    <location>
        <position position="1"/>
    </location>
</feature>
<reference evidence="2" key="1">
    <citation type="submission" date="2018-05" db="EMBL/GenBank/DDBJ databases">
        <title>Draft genome of Mucuna pruriens seed.</title>
        <authorList>
            <person name="Nnadi N.E."/>
            <person name="Vos R."/>
            <person name="Hasami M.H."/>
            <person name="Devisetty U.K."/>
            <person name="Aguiy J.C."/>
        </authorList>
    </citation>
    <scope>NUCLEOTIDE SEQUENCE [LARGE SCALE GENOMIC DNA]</scope>
    <source>
        <strain evidence="2">JCA_2017</strain>
    </source>
</reference>
<evidence type="ECO:0000259" key="1">
    <source>
        <dbReference type="Pfam" id="PF17921"/>
    </source>
</evidence>
<evidence type="ECO:0000313" key="2">
    <source>
        <dbReference type="EMBL" id="RDY01459.1"/>
    </source>
</evidence>
<protein>
    <recommendedName>
        <fullName evidence="1">Integrase zinc-binding domain-containing protein</fullName>
    </recommendedName>
</protein>
<keyword evidence="3" id="KW-1185">Reference proteome</keyword>
<dbReference type="Gene3D" id="1.10.340.70">
    <property type="match status" value="1"/>
</dbReference>
<gene>
    <name evidence="2" type="ORF">CR513_15213</name>
</gene>
<sequence length="76" mass="9376">MLYKEKIENDAKYYIWDDPYLWRLYSDQVLHFCHSAFEADHYGLTRTIGKVLDCRFYWPTIFKDAHQFVSNYEECH</sequence>
<evidence type="ECO:0000313" key="3">
    <source>
        <dbReference type="Proteomes" id="UP000257109"/>
    </source>
</evidence>
<accession>A0A371HFA2</accession>
<name>A0A371HFA2_MUCPR</name>
<dbReference type="Pfam" id="PF17921">
    <property type="entry name" value="Integrase_H2C2"/>
    <property type="match status" value="1"/>
</dbReference>
<dbReference type="AlphaFoldDB" id="A0A371HFA2"/>
<proteinExistence type="predicted"/>
<dbReference type="OrthoDB" id="1430787at2759"/>
<dbReference type="EMBL" id="QJKJ01002764">
    <property type="protein sequence ID" value="RDY01459.1"/>
    <property type="molecule type" value="Genomic_DNA"/>
</dbReference>
<dbReference type="InterPro" id="IPR041588">
    <property type="entry name" value="Integrase_H2C2"/>
</dbReference>
<comment type="caution">
    <text evidence="2">The sequence shown here is derived from an EMBL/GenBank/DDBJ whole genome shotgun (WGS) entry which is preliminary data.</text>
</comment>
<feature type="domain" description="Integrase zinc-binding" evidence="1">
    <location>
        <begin position="27"/>
        <end position="75"/>
    </location>
</feature>
<dbReference type="Proteomes" id="UP000257109">
    <property type="component" value="Unassembled WGS sequence"/>
</dbReference>
<organism evidence="2 3">
    <name type="scientific">Mucuna pruriens</name>
    <name type="common">Velvet bean</name>
    <name type="synonym">Dolichos pruriens</name>
    <dbReference type="NCBI Taxonomy" id="157652"/>
    <lineage>
        <taxon>Eukaryota</taxon>
        <taxon>Viridiplantae</taxon>
        <taxon>Streptophyta</taxon>
        <taxon>Embryophyta</taxon>
        <taxon>Tracheophyta</taxon>
        <taxon>Spermatophyta</taxon>
        <taxon>Magnoliopsida</taxon>
        <taxon>eudicotyledons</taxon>
        <taxon>Gunneridae</taxon>
        <taxon>Pentapetalae</taxon>
        <taxon>rosids</taxon>
        <taxon>fabids</taxon>
        <taxon>Fabales</taxon>
        <taxon>Fabaceae</taxon>
        <taxon>Papilionoideae</taxon>
        <taxon>50 kb inversion clade</taxon>
        <taxon>NPAAA clade</taxon>
        <taxon>indigoferoid/millettioid clade</taxon>
        <taxon>Phaseoleae</taxon>
        <taxon>Mucuna</taxon>
    </lineage>
</organism>